<evidence type="ECO:0000313" key="1">
    <source>
        <dbReference type="Proteomes" id="UP000887579"/>
    </source>
</evidence>
<dbReference type="Proteomes" id="UP000887579">
    <property type="component" value="Unplaced"/>
</dbReference>
<reference evidence="2" key="1">
    <citation type="submission" date="2022-11" db="UniProtKB">
        <authorList>
            <consortium name="WormBaseParasite"/>
        </authorList>
    </citation>
    <scope>IDENTIFICATION</scope>
</reference>
<organism evidence="1 2">
    <name type="scientific">Panagrolaimus sp. ES5</name>
    <dbReference type="NCBI Taxonomy" id="591445"/>
    <lineage>
        <taxon>Eukaryota</taxon>
        <taxon>Metazoa</taxon>
        <taxon>Ecdysozoa</taxon>
        <taxon>Nematoda</taxon>
        <taxon>Chromadorea</taxon>
        <taxon>Rhabditida</taxon>
        <taxon>Tylenchina</taxon>
        <taxon>Panagrolaimomorpha</taxon>
        <taxon>Panagrolaimoidea</taxon>
        <taxon>Panagrolaimidae</taxon>
        <taxon>Panagrolaimus</taxon>
    </lineage>
</organism>
<sequence length="342" mass="39377">MSILFIIAVIKAVKQHRVSRKCYVLIINRSVGDILTCVMAFVNIAYVLLKDEPNKDMVQVFDNFFVASFWSGMISYVSLSVLKLYAVARPFDYRKTITMKRCIYLVITSWVIFLVVLSYALGVTAITKIPFLHEWSGCRLETCLRRMYRVRNGIAVGIYCFTIICFVLTVIYLNRARRFVHSFHKNKDIATKPKILRNRFPLWKLALNVATFAGFNLFYIGWIVTLLIVAASDACFFQKNYPLMMQTLGLVRLCLLARIIVDPIMSFITDFQIKKSFLSIFGVHGTVQPYDSRRPFRKEISEEVSSDYEVKTKPSSTTIEDRLTLKTDLSKSVDKNPELSPL</sequence>
<dbReference type="WBParaSite" id="ES5_v2.g12174.t1">
    <property type="protein sequence ID" value="ES5_v2.g12174.t1"/>
    <property type="gene ID" value="ES5_v2.g12174"/>
</dbReference>
<evidence type="ECO:0000313" key="2">
    <source>
        <dbReference type="WBParaSite" id="ES5_v2.g12174.t1"/>
    </source>
</evidence>
<proteinExistence type="predicted"/>
<name>A0AC34F556_9BILA</name>
<protein>
    <submittedName>
        <fullName evidence="2">G-protein coupled receptors family 1 profile domain-containing protein</fullName>
    </submittedName>
</protein>
<accession>A0AC34F556</accession>